<dbReference type="PANTHER" id="PTHR38431:SF1">
    <property type="entry name" value="BLL2305 PROTEIN"/>
    <property type="match status" value="1"/>
</dbReference>
<dbReference type="Pfam" id="PF12727">
    <property type="entry name" value="PBP_like"/>
    <property type="match status" value="1"/>
</dbReference>
<protein>
    <submittedName>
        <fullName evidence="3">Helix-turn-helix transcriptional regulator</fullName>
    </submittedName>
</protein>
<reference evidence="3 4" key="1">
    <citation type="submission" date="2023-07" db="EMBL/GenBank/DDBJ databases">
        <title>Bacillus lucianemedeirus sp. nov, a new species isolated from an immunobiological production facility.</title>
        <authorList>
            <person name="Costa L.V."/>
            <person name="Miranda R.V.S.L."/>
            <person name="Brandao M.L.L."/>
            <person name="Reis C.M.F."/>
            <person name="Frazao A.M."/>
            <person name="Cruz F.V."/>
            <person name="Baio P.V.P."/>
            <person name="Veras J.F.C."/>
            <person name="Ramos J.N."/>
            <person name="Vieira V."/>
        </authorList>
    </citation>
    <scope>NUCLEOTIDE SEQUENCE [LARGE SCALE GENOMIC DNA]</scope>
    <source>
        <strain evidence="3 4">B190/17</strain>
    </source>
</reference>
<evidence type="ECO:0000259" key="1">
    <source>
        <dbReference type="Pfam" id="PF12727"/>
    </source>
</evidence>
<gene>
    <name evidence="3" type="ORF">QYG89_15385</name>
</gene>
<dbReference type="SUPFAM" id="SSF53850">
    <property type="entry name" value="Periplasmic binding protein-like II"/>
    <property type="match status" value="1"/>
</dbReference>
<evidence type="ECO:0000313" key="4">
    <source>
        <dbReference type="Proteomes" id="UP001619911"/>
    </source>
</evidence>
<proteinExistence type="predicted"/>
<accession>A0ABW8ID24</accession>
<feature type="domain" description="Helix-turn-helix" evidence="2">
    <location>
        <begin position="9"/>
        <end position="56"/>
    </location>
</feature>
<name>A0ABW8ID24_9BACI</name>
<organism evidence="3 4">
    <name type="scientific">Bacillus lumedeiriae</name>
    <dbReference type="NCBI Taxonomy" id="3058829"/>
    <lineage>
        <taxon>Bacteria</taxon>
        <taxon>Bacillati</taxon>
        <taxon>Bacillota</taxon>
        <taxon>Bacilli</taxon>
        <taxon>Bacillales</taxon>
        <taxon>Bacillaceae</taxon>
        <taxon>Bacillus</taxon>
    </lineage>
</organism>
<dbReference type="PANTHER" id="PTHR38431">
    <property type="entry name" value="BLL2305 PROTEIN"/>
    <property type="match status" value="1"/>
</dbReference>
<keyword evidence="4" id="KW-1185">Reference proteome</keyword>
<sequence length="316" mass="35447">MRTNDHVSYTTEEIAQLLKVSKLTVYDLIKKGELPAYRVGRQMRVDAHDLESYKENAKSGTRGKRIGLPMESEEYMPIAHASRQIIISGQDISLDILANYIEKDLKGCRPLRSYAGSLNSLISMYQGEADIVSTHLFDGDTGEYNVPYIRRILVGRSYIVVNFLSRWEGFYVTKGNPKNLHSWTDLTKPEIKMVNREKGSGARVLVDEQLRIQGISPEQVNGYEIEESSHIGVAGKVATGEADVGVGIEKAAHIVGVDFIPLIKERYDLVILKTIQNKALIDHLLQILRSDSFQKEIQAIGGYDLSQMGQIMDEAF</sequence>
<dbReference type="Proteomes" id="UP001619911">
    <property type="component" value="Unassembled WGS sequence"/>
</dbReference>
<evidence type="ECO:0000259" key="2">
    <source>
        <dbReference type="Pfam" id="PF12728"/>
    </source>
</evidence>
<dbReference type="Pfam" id="PF12728">
    <property type="entry name" value="HTH_17"/>
    <property type="match status" value="1"/>
</dbReference>
<dbReference type="EMBL" id="JAUIYO010000020">
    <property type="protein sequence ID" value="MFK2827034.1"/>
    <property type="molecule type" value="Genomic_DNA"/>
</dbReference>
<dbReference type="InterPro" id="IPR024370">
    <property type="entry name" value="PBP_domain"/>
</dbReference>
<feature type="domain" description="PBP" evidence="1">
    <location>
        <begin position="99"/>
        <end position="289"/>
    </location>
</feature>
<comment type="caution">
    <text evidence="3">The sequence shown here is derived from an EMBL/GenBank/DDBJ whole genome shotgun (WGS) entry which is preliminary data.</text>
</comment>
<dbReference type="RefSeq" id="WP_404318944.1">
    <property type="nucleotide sequence ID" value="NZ_JAUIYO010000020.1"/>
</dbReference>
<dbReference type="NCBIfam" id="TIGR01764">
    <property type="entry name" value="excise"/>
    <property type="match status" value="1"/>
</dbReference>
<dbReference type="Gene3D" id="3.40.190.10">
    <property type="entry name" value="Periplasmic binding protein-like II"/>
    <property type="match status" value="1"/>
</dbReference>
<dbReference type="InterPro" id="IPR041657">
    <property type="entry name" value="HTH_17"/>
</dbReference>
<evidence type="ECO:0000313" key="3">
    <source>
        <dbReference type="EMBL" id="MFK2827034.1"/>
    </source>
</evidence>
<dbReference type="InterPro" id="IPR010093">
    <property type="entry name" value="SinI_DNA-bd"/>
</dbReference>